<evidence type="ECO:0000256" key="1">
    <source>
        <dbReference type="ARBA" id="ARBA00008056"/>
    </source>
</evidence>
<sequence length="391" mass="44807">MSQSASMPKEKRQRLKLITSYGHVYREIRSTEARDARPGEIPVIDVSGIFGESNARQRVAREVASAAEGTGFFYIKNHGIDHEVIETAVNASRVFFQQPEELKRQVHTSKSKFFNGWDGLKSIHYNEAESADHREYFAFKYDPRYDPTVPDLEAIPFDFRRCFKGEEWYWEQTSNIPGFKENLLKYWQANLTLARRLTGVFSLALDLPEDFFDEKICYPDAAIILNHCTTLPPPEETPGQAERQAGPNAPSSAVEIIDRAEPDTVSVGTHTDLQLFTILWQDDQGGLQLLTRQGEWINADPVEGALCVNIADYLMRITNDRWMSTVHRIMHQKSGDSYSIPFSFGFNLNETCGILPSCVDEQNPTKYDPISCEDWLRRRFEKTIDCDETRE</sequence>
<dbReference type="InterPro" id="IPR026992">
    <property type="entry name" value="DIOX_N"/>
</dbReference>
<name>A0ABQ8FRV0_9PEZI</name>
<keyword evidence="4 5" id="KW-0408">Iron</keyword>
<dbReference type="PROSITE" id="PS51471">
    <property type="entry name" value="FE2OG_OXY"/>
    <property type="match status" value="1"/>
</dbReference>
<reference evidence="7 8" key="1">
    <citation type="journal article" date="2021" name="Nat. Commun.">
        <title>Genetic determinants of endophytism in the Arabidopsis root mycobiome.</title>
        <authorList>
            <person name="Mesny F."/>
            <person name="Miyauchi S."/>
            <person name="Thiergart T."/>
            <person name="Pickel B."/>
            <person name="Atanasova L."/>
            <person name="Karlsson M."/>
            <person name="Huettel B."/>
            <person name="Barry K.W."/>
            <person name="Haridas S."/>
            <person name="Chen C."/>
            <person name="Bauer D."/>
            <person name="Andreopoulos W."/>
            <person name="Pangilinan J."/>
            <person name="LaButti K."/>
            <person name="Riley R."/>
            <person name="Lipzen A."/>
            <person name="Clum A."/>
            <person name="Drula E."/>
            <person name="Henrissat B."/>
            <person name="Kohler A."/>
            <person name="Grigoriev I.V."/>
            <person name="Martin F.M."/>
            <person name="Hacquard S."/>
        </authorList>
    </citation>
    <scope>NUCLEOTIDE SEQUENCE [LARGE SCALE GENOMIC DNA]</scope>
    <source>
        <strain evidence="7 8">MPI-SDFR-AT-0080</strain>
    </source>
</reference>
<dbReference type="EMBL" id="JAGTJR010000070">
    <property type="protein sequence ID" value="KAH7018707.1"/>
    <property type="molecule type" value="Genomic_DNA"/>
</dbReference>
<proteinExistence type="inferred from homology"/>
<keyword evidence="2 5" id="KW-0479">Metal-binding</keyword>
<comment type="similarity">
    <text evidence="1 5">Belongs to the iron/ascorbate-dependent oxidoreductase family.</text>
</comment>
<dbReference type="SUPFAM" id="SSF51197">
    <property type="entry name" value="Clavaminate synthase-like"/>
    <property type="match status" value="1"/>
</dbReference>
<evidence type="ECO:0000256" key="5">
    <source>
        <dbReference type="RuleBase" id="RU003682"/>
    </source>
</evidence>
<accession>A0ABQ8FRV0</accession>
<evidence type="ECO:0000313" key="7">
    <source>
        <dbReference type="EMBL" id="KAH7018707.1"/>
    </source>
</evidence>
<dbReference type="InterPro" id="IPR044861">
    <property type="entry name" value="IPNS-like_FE2OG_OXY"/>
</dbReference>
<gene>
    <name evidence="7" type="ORF">B0J12DRAFT_415938</name>
</gene>
<evidence type="ECO:0000256" key="3">
    <source>
        <dbReference type="ARBA" id="ARBA00023002"/>
    </source>
</evidence>
<dbReference type="Gene3D" id="2.60.120.330">
    <property type="entry name" value="B-lactam Antibiotic, Isopenicillin N Synthase, Chain"/>
    <property type="match status" value="1"/>
</dbReference>
<dbReference type="PRINTS" id="PR00682">
    <property type="entry name" value="IPNSYNTHASE"/>
</dbReference>
<comment type="caution">
    <text evidence="7">The sequence shown here is derived from an EMBL/GenBank/DDBJ whole genome shotgun (WGS) entry which is preliminary data.</text>
</comment>
<protein>
    <submittedName>
        <fullName evidence="7">2OG-Fe(II) oxygenase superfamily protein</fullName>
    </submittedName>
</protein>
<keyword evidence="8" id="KW-1185">Reference proteome</keyword>
<dbReference type="Pfam" id="PF14226">
    <property type="entry name" value="DIOX_N"/>
    <property type="match status" value="1"/>
</dbReference>
<dbReference type="Pfam" id="PF03171">
    <property type="entry name" value="2OG-FeII_Oxy"/>
    <property type="match status" value="1"/>
</dbReference>
<evidence type="ECO:0000259" key="6">
    <source>
        <dbReference type="PROSITE" id="PS51471"/>
    </source>
</evidence>
<evidence type="ECO:0000256" key="4">
    <source>
        <dbReference type="ARBA" id="ARBA00023004"/>
    </source>
</evidence>
<dbReference type="PANTHER" id="PTHR10209">
    <property type="entry name" value="OXIDOREDUCTASE, 2OG-FE II OXYGENASE FAMILY PROTEIN"/>
    <property type="match status" value="1"/>
</dbReference>
<keyword evidence="3 5" id="KW-0560">Oxidoreductase</keyword>
<dbReference type="InterPro" id="IPR027443">
    <property type="entry name" value="IPNS-like_sf"/>
</dbReference>
<dbReference type="Proteomes" id="UP000774617">
    <property type="component" value="Unassembled WGS sequence"/>
</dbReference>
<feature type="domain" description="Fe2OG dioxygenase" evidence="6">
    <location>
        <begin position="246"/>
        <end position="348"/>
    </location>
</feature>
<evidence type="ECO:0000313" key="8">
    <source>
        <dbReference type="Proteomes" id="UP000774617"/>
    </source>
</evidence>
<dbReference type="PANTHER" id="PTHR10209:SF867">
    <property type="entry name" value="2-OXOGLUTARATE (2OG) AND FE(II)-DEPENDENT OXYGENASE SUPERFAMILY PROTEIN"/>
    <property type="match status" value="1"/>
</dbReference>
<dbReference type="InterPro" id="IPR005123">
    <property type="entry name" value="Oxoglu/Fe-dep_dioxygenase_dom"/>
</dbReference>
<organism evidence="7 8">
    <name type="scientific">Macrophomina phaseolina</name>
    <dbReference type="NCBI Taxonomy" id="35725"/>
    <lineage>
        <taxon>Eukaryota</taxon>
        <taxon>Fungi</taxon>
        <taxon>Dikarya</taxon>
        <taxon>Ascomycota</taxon>
        <taxon>Pezizomycotina</taxon>
        <taxon>Dothideomycetes</taxon>
        <taxon>Dothideomycetes incertae sedis</taxon>
        <taxon>Botryosphaeriales</taxon>
        <taxon>Botryosphaeriaceae</taxon>
        <taxon>Macrophomina</taxon>
    </lineage>
</organism>
<evidence type="ECO:0000256" key="2">
    <source>
        <dbReference type="ARBA" id="ARBA00022723"/>
    </source>
</evidence>